<accession>A0A7W4VYK4</accession>
<feature type="region of interest" description="Disordered" evidence="1">
    <location>
        <begin position="136"/>
        <end position="176"/>
    </location>
</feature>
<proteinExistence type="predicted"/>
<comment type="caution">
    <text evidence="2">The sequence shown here is derived from an EMBL/GenBank/DDBJ whole genome shotgun (WGS) entry which is preliminary data.</text>
</comment>
<dbReference type="Gene3D" id="1.10.630.10">
    <property type="entry name" value="Cytochrome P450"/>
    <property type="match status" value="1"/>
</dbReference>
<feature type="compositionally biased region" description="Polar residues" evidence="1">
    <location>
        <begin position="141"/>
        <end position="161"/>
    </location>
</feature>
<sequence>MPAETVTGDLAAQLLRRGYLALPREHRDRGGADVFETSVLGRRAIVMRGRDGARMFYDPDVVEREGAVPAPLANLLFGRGAVHGTDGATHASRKRMFLDILDDGRVADLAATIGRDLERRVGGWTGRTVVVFDEQPGSAGAPSNQAISSCSTCPAPTNTRPTGMRRNGSCRSASTR</sequence>
<keyword evidence="3" id="KW-1185">Reference proteome</keyword>
<dbReference type="GO" id="GO:0004497">
    <property type="term" value="F:monooxygenase activity"/>
    <property type="evidence" value="ECO:0007669"/>
    <property type="project" value="InterPro"/>
</dbReference>
<protein>
    <recommendedName>
        <fullName evidence="4">Cytochrome P450</fullName>
    </recommendedName>
</protein>
<dbReference type="GO" id="GO:0020037">
    <property type="term" value="F:heme binding"/>
    <property type="evidence" value="ECO:0007669"/>
    <property type="project" value="InterPro"/>
</dbReference>
<dbReference type="InterPro" id="IPR036396">
    <property type="entry name" value="Cyt_P450_sf"/>
</dbReference>
<dbReference type="GO" id="GO:0016705">
    <property type="term" value="F:oxidoreductase activity, acting on paired donors, with incorporation or reduction of molecular oxygen"/>
    <property type="evidence" value="ECO:0007669"/>
    <property type="project" value="InterPro"/>
</dbReference>
<evidence type="ECO:0000313" key="2">
    <source>
        <dbReference type="EMBL" id="MBB3044171.1"/>
    </source>
</evidence>
<evidence type="ECO:0000313" key="3">
    <source>
        <dbReference type="Proteomes" id="UP000589626"/>
    </source>
</evidence>
<dbReference type="Proteomes" id="UP000589626">
    <property type="component" value="Unassembled WGS sequence"/>
</dbReference>
<dbReference type="EMBL" id="JACHWR010000003">
    <property type="protein sequence ID" value="MBB3044171.1"/>
    <property type="molecule type" value="Genomic_DNA"/>
</dbReference>
<evidence type="ECO:0000256" key="1">
    <source>
        <dbReference type="SAM" id="MobiDB-lite"/>
    </source>
</evidence>
<dbReference type="GO" id="GO:0005506">
    <property type="term" value="F:iron ion binding"/>
    <property type="evidence" value="ECO:0007669"/>
    <property type="project" value="InterPro"/>
</dbReference>
<organism evidence="2 3">
    <name type="scientific">Nocardioides soli</name>
    <dbReference type="NCBI Taxonomy" id="1036020"/>
    <lineage>
        <taxon>Bacteria</taxon>
        <taxon>Bacillati</taxon>
        <taxon>Actinomycetota</taxon>
        <taxon>Actinomycetes</taxon>
        <taxon>Propionibacteriales</taxon>
        <taxon>Nocardioidaceae</taxon>
        <taxon>Nocardioides</taxon>
    </lineage>
</organism>
<reference evidence="2 3" key="1">
    <citation type="submission" date="2020-08" db="EMBL/GenBank/DDBJ databases">
        <title>Sequencing the genomes of 1000 actinobacteria strains.</title>
        <authorList>
            <person name="Klenk H.-P."/>
        </authorList>
    </citation>
    <scope>NUCLEOTIDE SEQUENCE [LARGE SCALE GENOMIC DNA]</scope>
    <source>
        <strain evidence="2 3">DSM 105498</strain>
    </source>
</reference>
<dbReference type="SUPFAM" id="SSF48264">
    <property type="entry name" value="Cytochrome P450"/>
    <property type="match status" value="1"/>
</dbReference>
<evidence type="ECO:0008006" key="4">
    <source>
        <dbReference type="Google" id="ProtNLM"/>
    </source>
</evidence>
<dbReference type="AlphaFoldDB" id="A0A7W4VYK4"/>
<dbReference type="RefSeq" id="WP_246391226.1">
    <property type="nucleotide sequence ID" value="NZ_JACHWR010000003.1"/>
</dbReference>
<gene>
    <name evidence="2" type="ORF">FHU40_004008</name>
</gene>
<name>A0A7W4VYK4_9ACTN</name>